<evidence type="ECO:0000259" key="4">
    <source>
        <dbReference type="PROSITE" id="PS50850"/>
    </source>
</evidence>
<evidence type="ECO:0000256" key="3">
    <source>
        <dbReference type="SAM" id="Phobius"/>
    </source>
</evidence>
<dbReference type="AlphaFoldDB" id="A0A4S4K9P0"/>
<feature type="region of interest" description="Disordered" evidence="2">
    <location>
        <begin position="1"/>
        <end position="31"/>
    </location>
</feature>
<keyword evidence="3" id="KW-1133">Transmembrane helix</keyword>
<dbReference type="InterPro" id="IPR036259">
    <property type="entry name" value="MFS_trans_sf"/>
</dbReference>
<organism evidence="5 6">
    <name type="scientific">Hermanssonia centrifuga</name>
    <dbReference type="NCBI Taxonomy" id="98765"/>
    <lineage>
        <taxon>Eukaryota</taxon>
        <taxon>Fungi</taxon>
        <taxon>Dikarya</taxon>
        <taxon>Basidiomycota</taxon>
        <taxon>Agaricomycotina</taxon>
        <taxon>Agaricomycetes</taxon>
        <taxon>Polyporales</taxon>
        <taxon>Meruliaceae</taxon>
        <taxon>Hermanssonia</taxon>
    </lineage>
</organism>
<name>A0A4S4K9P0_9APHY</name>
<dbReference type="PROSITE" id="PS50850">
    <property type="entry name" value="MFS"/>
    <property type="match status" value="1"/>
</dbReference>
<feature type="transmembrane region" description="Helical" evidence="3">
    <location>
        <begin position="139"/>
        <end position="156"/>
    </location>
</feature>
<keyword evidence="3" id="KW-0812">Transmembrane</keyword>
<comment type="subcellular location">
    <subcellularLocation>
        <location evidence="1">Membrane</location>
        <topology evidence="1">Multi-pass membrane protein</topology>
    </subcellularLocation>
</comment>
<keyword evidence="3" id="KW-0472">Membrane</keyword>
<dbReference type="GO" id="GO:0022857">
    <property type="term" value="F:transmembrane transporter activity"/>
    <property type="evidence" value="ECO:0007669"/>
    <property type="project" value="InterPro"/>
</dbReference>
<protein>
    <recommendedName>
        <fullName evidence="4">Major facilitator superfamily (MFS) profile domain-containing protein</fullName>
    </recommendedName>
</protein>
<feature type="transmembrane region" description="Helical" evidence="3">
    <location>
        <begin position="245"/>
        <end position="272"/>
    </location>
</feature>
<evidence type="ECO:0000256" key="1">
    <source>
        <dbReference type="ARBA" id="ARBA00004141"/>
    </source>
</evidence>
<evidence type="ECO:0000313" key="6">
    <source>
        <dbReference type="Proteomes" id="UP000309038"/>
    </source>
</evidence>
<evidence type="ECO:0000313" key="5">
    <source>
        <dbReference type="EMBL" id="THG94646.1"/>
    </source>
</evidence>
<feature type="transmembrane region" description="Helical" evidence="3">
    <location>
        <begin position="168"/>
        <end position="191"/>
    </location>
</feature>
<feature type="transmembrane region" description="Helical" evidence="3">
    <location>
        <begin position="307"/>
        <end position="326"/>
    </location>
</feature>
<dbReference type="InterPro" id="IPR011701">
    <property type="entry name" value="MFS"/>
</dbReference>
<dbReference type="Proteomes" id="UP000309038">
    <property type="component" value="Unassembled WGS sequence"/>
</dbReference>
<feature type="compositionally biased region" description="Polar residues" evidence="2">
    <location>
        <begin position="1"/>
        <end position="15"/>
    </location>
</feature>
<dbReference type="Gene3D" id="1.20.1250.20">
    <property type="entry name" value="MFS general substrate transporter like domains"/>
    <property type="match status" value="1"/>
</dbReference>
<dbReference type="GO" id="GO:0016020">
    <property type="term" value="C:membrane"/>
    <property type="evidence" value="ECO:0007669"/>
    <property type="project" value="UniProtKB-SubCell"/>
</dbReference>
<comment type="caution">
    <text evidence="5">The sequence shown here is derived from an EMBL/GenBank/DDBJ whole genome shotgun (WGS) entry which is preliminary data.</text>
</comment>
<sequence length="381" mass="41324">MSHPNDLTTNETPLTDNNDNDHPHVNVPQRGERFGTMSSETATLDEPAVPKNKPTATTDLYFIPIPRYLRYNPDSPPHFGLYLNVLFGLASTFCLLLLSPLGDLVRRRPLILLLAFLAAALTIGLPLTSSIIVFEVLSFFIGAMSVVPQILMPFAADLAPPERRASALSIVLAGLLLGVLIARVLAGIIANFASWRIVYWLAFGLQTGILGLLYFMLPDFPAKNEHMTYGGILYSMAKFTVTEPLLIQSLLVNMASMACFTNFWVTLTFLLGGPPYNYSTLVIGLFGLVGMVGVAMAPVVGRIIDRVIPWLATVIATFGSLIFYSIQTGAGGINIAAVIIACFGIDVFRQTQQVSLTTAVFGLDANARSRLNAVLIISVRT</sequence>
<feature type="transmembrane region" description="Helical" evidence="3">
    <location>
        <begin position="332"/>
        <end position="348"/>
    </location>
</feature>
<dbReference type="PANTHER" id="PTHR42910">
    <property type="entry name" value="TRANSPORTER SCO4007-RELATED"/>
    <property type="match status" value="1"/>
</dbReference>
<proteinExistence type="predicted"/>
<accession>A0A4S4K9P0</accession>
<feature type="transmembrane region" description="Helical" evidence="3">
    <location>
        <begin position="278"/>
        <end position="300"/>
    </location>
</feature>
<reference evidence="5 6" key="1">
    <citation type="submission" date="2019-02" db="EMBL/GenBank/DDBJ databases">
        <title>Genome sequencing of the rare red list fungi Phlebia centrifuga.</title>
        <authorList>
            <person name="Buettner E."/>
            <person name="Kellner H."/>
        </authorList>
    </citation>
    <scope>NUCLEOTIDE SEQUENCE [LARGE SCALE GENOMIC DNA]</scope>
    <source>
        <strain evidence="5 6">DSM 108282</strain>
    </source>
</reference>
<dbReference type="InterPro" id="IPR020846">
    <property type="entry name" value="MFS_dom"/>
</dbReference>
<feature type="transmembrane region" description="Helical" evidence="3">
    <location>
        <begin position="197"/>
        <end position="217"/>
    </location>
</feature>
<gene>
    <name evidence="5" type="ORF">EW026_g6870</name>
</gene>
<feature type="domain" description="Major facilitator superfamily (MFS) profile" evidence="4">
    <location>
        <begin position="1"/>
        <end position="381"/>
    </location>
</feature>
<keyword evidence="6" id="KW-1185">Reference proteome</keyword>
<dbReference type="PANTHER" id="PTHR42910:SF1">
    <property type="entry name" value="MAJOR FACILITATOR SUPERFAMILY (MFS) PROFILE DOMAIN-CONTAINING PROTEIN"/>
    <property type="match status" value="1"/>
</dbReference>
<dbReference type="SUPFAM" id="SSF103473">
    <property type="entry name" value="MFS general substrate transporter"/>
    <property type="match status" value="1"/>
</dbReference>
<dbReference type="EMBL" id="SGPJ01000418">
    <property type="protein sequence ID" value="THG94646.1"/>
    <property type="molecule type" value="Genomic_DNA"/>
</dbReference>
<feature type="transmembrane region" description="Helical" evidence="3">
    <location>
        <begin position="79"/>
        <end position="98"/>
    </location>
</feature>
<feature type="transmembrane region" description="Helical" evidence="3">
    <location>
        <begin position="110"/>
        <end position="133"/>
    </location>
</feature>
<evidence type="ECO:0000256" key="2">
    <source>
        <dbReference type="SAM" id="MobiDB-lite"/>
    </source>
</evidence>
<dbReference type="Pfam" id="PF07690">
    <property type="entry name" value="MFS_1"/>
    <property type="match status" value="1"/>
</dbReference>